<dbReference type="RefSeq" id="WP_153483732.1">
    <property type="nucleotide sequence ID" value="NZ_VWNA01000001.1"/>
</dbReference>
<organism evidence="3 4">
    <name type="scientific">Segnochrobactrum spirostomi</name>
    <dbReference type="NCBI Taxonomy" id="2608987"/>
    <lineage>
        <taxon>Bacteria</taxon>
        <taxon>Pseudomonadati</taxon>
        <taxon>Pseudomonadota</taxon>
        <taxon>Alphaproteobacteria</taxon>
        <taxon>Hyphomicrobiales</taxon>
        <taxon>Segnochrobactraceae</taxon>
        <taxon>Segnochrobactrum</taxon>
    </lineage>
</organism>
<name>A0A6A7Y5J2_9HYPH</name>
<dbReference type="Proteomes" id="UP000332515">
    <property type="component" value="Unassembled WGS sequence"/>
</dbReference>
<evidence type="ECO:0000256" key="1">
    <source>
        <dbReference type="SAM" id="Coils"/>
    </source>
</evidence>
<protein>
    <submittedName>
        <fullName evidence="3">FkbM family methyltransferase</fullName>
    </submittedName>
</protein>
<gene>
    <name evidence="3" type="ORF">F0357_15265</name>
</gene>
<dbReference type="EMBL" id="VWNA01000001">
    <property type="protein sequence ID" value="MQT13975.1"/>
    <property type="molecule type" value="Genomic_DNA"/>
</dbReference>
<dbReference type="InterPro" id="IPR052514">
    <property type="entry name" value="SAM-dependent_MTase"/>
</dbReference>
<dbReference type="PANTHER" id="PTHR34203:SF15">
    <property type="entry name" value="SLL1173 PROTEIN"/>
    <property type="match status" value="1"/>
</dbReference>
<dbReference type="Pfam" id="PF05050">
    <property type="entry name" value="Methyltransf_21"/>
    <property type="match status" value="1"/>
</dbReference>
<evidence type="ECO:0000259" key="2">
    <source>
        <dbReference type="Pfam" id="PF05050"/>
    </source>
</evidence>
<evidence type="ECO:0000313" key="4">
    <source>
        <dbReference type="Proteomes" id="UP000332515"/>
    </source>
</evidence>
<sequence length="419" mass="47017">MSKIDLGSIQYRLRVEGIKSKRAPLIVGAVRRILWPFIRSYHYITLDWVREVVVQNTPRADVDLERLSGRLRAFRAEILAQARVQGDLQSSIEAADMLLRELEARVQHVEALPRYEAPPSEEYARQLRALEAVIESMRGEIQRSDFRIAQLEALHEGRDPQLGEIVTEGEAASAFPIGNAICCRTPFGPVVMKRGDLITNEVLEHGTWDSHLIPWLKAGAKRGTVAIDAGAHFGTITCAMAKYFAQVHAFEPNFENYTYLCANAAIRPRAKIRPHNTALYSRETELSLARPEEQEVSIDQELPLELAFSSVNNTGGLVFSDEGSGINKISARTVDSFSLSDVGIIKIDCQGSDAHVIFGAIETIRRCRPLVVFEWEENLSQAHGVTFQQAKDFLAAEDYDVFVLYRHNDKQIDYIAIPN</sequence>
<keyword evidence="1" id="KW-0175">Coiled coil</keyword>
<comment type="caution">
    <text evidence="3">The sequence shown here is derived from an EMBL/GenBank/DDBJ whole genome shotgun (WGS) entry which is preliminary data.</text>
</comment>
<dbReference type="Gene3D" id="3.40.50.150">
    <property type="entry name" value="Vaccinia Virus protein VP39"/>
    <property type="match status" value="1"/>
</dbReference>
<dbReference type="InterPro" id="IPR029063">
    <property type="entry name" value="SAM-dependent_MTases_sf"/>
</dbReference>
<dbReference type="GO" id="GO:0008168">
    <property type="term" value="F:methyltransferase activity"/>
    <property type="evidence" value="ECO:0007669"/>
    <property type="project" value="UniProtKB-KW"/>
</dbReference>
<keyword evidence="4" id="KW-1185">Reference proteome</keyword>
<reference evidence="3 4" key="1">
    <citation type="submission" date="2019-09" db="EMBL/GenBank/DDBJ databases">
        <title>Segnochrobactrum spirostomi gen. nov., sp. nov., isolated from the ciliate Spirostomum cf. yagiui and description of a novel family, Segnochrobactraceae fam. nov. within the order Rhizobiales of the class Alphaproteobacteria.</title>
        <authorList>
            <person name="Akter S."/>
            <person name="Shazib S.U.A."/>
            <person name="Shin M.K."/>
        </authorList>
    </citation>
    <scope>NUCLEOTIDE SEQUENCE [LARGE SCALE GENOMIC DNA]</scope>
    <source>
        <strain evidence="3 4">Sp-1</strain>
    </source>
</reference>
<keyword evidence="3" id="KW-0489">Methyltransferase</keyword>
<dbReference type="SUPFAM" id="SSF53335">
    <property type="entry name" value="S-adenosyl-L-methionine-dependent methyltransferases"/>
    <property type="match status" value="1"/>
</dbReference>
<dbReference type="GO" id="GO:0032259">
    <property type="term" value="P:methylation"/>
    <property type="evidence" value="ECO:0007669"/>
    <property type="project" value="UniProtKB-KW"/>
</dbReference>
<dbReference type="AlphaFoldDB" id="A0A6A7Y5J2"/>
<keyword evidence="3" id="KW-0808">Transferase</keyword>
<dbReference type="NCBIfam" id="TIGR01444">
    <property type="entry name" value="fkbM_fam"/>
    <property type="match status" value="1"/>
</dbReference>
<evidence type="ECO:0000313" key="3">
    <source>
        <dbReference type="EMBL" id="MQT13975.1"/>
    </source>
</evidence>
<proteinExistence type="predicted"/>
<feature type="coiled-coil region" evidence="1">
    <location>
        <begin position="92"/>
        <end position="140"/>
    </location>
</feature>
<accession>A0A6A7Y5J2</accession>
<feature type="domain" description="Methyltransferase FkbM" evidence="2">
    <location>
        <begin position="228"/>
        <end position="400"/>
    </location>
</feature>
<dbReference type="InterPro" id="IPR006342">
    <property type="entry name" value="FkbM_mtfrase"/>
</dbReference>
<dbReference type="PANTHER" id="PTHR34203">
    <property type="entry name" value="METHYLTRANSFERASE, FKBM FAMILY PROTEIN"/>
    <property type="match status" value="1"/>
</dbReference>